<dbReference type="GO" id="GO:0005886">
    <property type="term" value="C:plasma membrane"/>
    <property type="evidence" value="ECO:0007669"/>
    <property type="project" value="UniProtKB-SubCell"/>
</dbReference>
<dbReference type="Pfam" id="PF00563">
    <property type="entry name" value="EAL"/>
    <property type="match status" value="1"/>
</dbReference>
<dbReference type="InterPro" id="IPR050706">
    <property type="entry name" value="Cyclic-di-GMP_PDE-like"/>
</dbReference>
<dbReference type="Gene3D" id="3.20.20.450">
    <property type="entry name" value="EAL domain"/>
    <property type="match status" value="1"/>
</dbReference>
<dbReference type="GO" id="GO:0071111">
    <property type="term" value="F:cyclic-guanylate-specific phosphodiesterase activity"/>
    <property type="evidence" value="ECO:0007669"/>
    <property type="project" value="UniProtKB-EC"/>
</dbReference>
<gene>
    <name evidence="12" type="ORF">A3K86_02015</name>
</gene>
<evidence type="ECO:0000259" key="11">
    <source>
        <dbReference type="PROSITE" id="PS50883"/>
    </source>
</evidence>
<evidence type="ECO:0000256" key="10">
    <source>
        <dbReference type="SAM" id="Phobius"/>
    </source>
</evidence>
<dbReference type="AlphaFoldDB" id="A0A178KK30"/>
<evidence type="ECO:0000313" key="13">
    <source>
        <dbReference type="Proteomes" id="UP000078503"/>
    </source>
</evidence>
<evidence type="ECO:0000256" key="9">
    <source>
        <dbReference type="ARBA" id="ARBA00034290"/>
    </source>
</evidence>
<dbReference type="Pfam" id="PF12792">
    <property type="entry name" value="CSS-motif"/>
    <property type="match status" value="1"/>
</dbReference>
<comment type="subcellular location">
    <subcellularLocation>
        <location evidence="1">Cell membrane</location>
        <topology evidence="1">Multi-pass membrane protein</topology>
    </subcellularLocation>
</comment>
<comment type="catalytic activity">
    <reaction evidence="9">
        <text>3',3'-c-di-GMP + H2O = 5'-phosphoguanylyl(3'-&gt;5')guanosine + H(+)</text>
        <dbReference type="Rhea" id="RHEA:24902"/>
        <dbReference type="ChEBI" id="CHEBI:15377"/>
        <dbReference type="ChEBI" id="CHEBI:15378"/>
        <dbReference type="ChEBI" id="CHEBI:58754"/>
        <dbReference type="ChEBI" id="CHEBI:58805"/>
        <dbReference type="EC" id="3.1.4.52"/>
    </reaction>
</comment>
<evidence type="ECO:0000256" key="1">
    <source>
        <dbReference type="ARBA" id="ARBA00004651"/>
    </source>
</evidence>
<evidence type="ECO:0000256" key="4">
    <source>
        <dbReference type="ARBA" id="ARBA00022636"/>
    </source>
</evidence>
<dbReference type="PANTHER" id="PTHR33121">
    <property type="entry name" value="CYCLIC DI-GMP PHOSPHODIESTERASE PDEF"/>
    <property type="match status" value="1"/>
</dbReference>
<keyword evidence="6" id="KW-0378">Hydrolase</keyword>
<keyword evidence="5 10" id="KW-0812">Transmembrane</keyword>
<feature type="transmembrane region" description="Helical" evidence="10">
    <location>
        <begin position="212"/>
        <end position="233"/>
    </location>
</feature>
<dbReference type="InterPro" id="IPR001633">
    <property type="entry name" value="EAL_dom"/>
</dbReference>
<evidence type="ECO:0000256" key="6">
    <source>
        <dbReference type="ARBA" id="ARBA00022801"/>
    </source>
</evidence>
<evidence type="ECO:0000313" key="12">
    <source>
        <dbReference type="EMBL" id="OAN17718.1"/>
    </source>
</evidence>
<keyword evidence="13" id="KW-1185">Reference proteome</keyword>
<keyword evidence="8 10" id="KW-0472">Membrane</keyword>
<dbReference type="EC" id="3.1.4.52" evidence="2"/>
<reference evidence="12 13" key="1">
    <citation type="submission" date="2016-03" db="EMBL/GenBank/DDBJ databases">
        <title>Photobacterium proteolyticum sp. nov. a protease producing bacterium isolated from ocean sediments of Laizhou Bay.</title>
        <authorList>
            <person name="Li Y."/>
        </authorList>
    </citation>
    <scope>NUCLEOTIDE SEQUENCE [LARGE SCALE GENOMIC DNA]</scope>
    <source>
        <strain evidence="12 13">R-40508</strain>
    </source>
</reference>
<dbReference type="SMART" id="SM00052">
    <property type="entry name" value="EAL"/>
    <property type="match status" value="1"/>
</dbReference>
<dbReference type="PANTHER" id="PTHR33121:SF79">
    <property type="entry name" value="CYCLIC DI-GMP PHOSPHODIESTERASE PDED-RELATED"/>
    <property type="match status" value="1"/>
</dbReference>
<evidence type="ECO:0000256" key="3">
    <source>
        <dbReference type="ARBA" id="ARBA00022475"/>
    </source>
</evidence>
<sequence length="510" mass="57920">MFIILALLVDIFWVVLDTEEKMEQSASIAVERMDALFTGIEKKLAAIDTSNDFCTESDRQALEDIIYDSVSIKEISFIRDNKIVCSDRSRQHNVDISRELPKNYSDFTGRFTYTAKDQRRNKNALFYLIPAQDMWVRVSLHLDYIDFWVSDFGARHSMKAKVIYNGNFVAGDAEVKNCDLLNLIEVDSQKYPYTVMTGYNGHLLLKAFKDQLLYAILIIFLISALFVVGLSSLCRNRRTLESEIVQAIKNNEFVGYLQPIVCSQTQQWRGAEILLRWEHPHNGLTTPAEFITIAENSGLINDITLKLLAEAARNKAVLDKINPDHYLSLNVTASMIANPFFVRKLISIIKHSPALQHGIVLEFTERETFTDDQLAQLQTGMTKLRQHGVTWALDDFGSGYSGLSRLQQLSFEVLKIDRAFVAASSTDTITHSILDSICNLAKRFDCDVIAEGIETTEQAERVNALGIKYCQGYLFAKPMSFSKYVSKLKKAQRQPVLDLAPKELEQIIEH</sequence>
<dbReference type="STRING" id="858640.A3K86_02015"/>
<dbReference type="SUPFAM" id="SSF141868">
    <property type="entry name" value="EAL domain-like"/>
    <property type="match status" value="1"/>
</dbReference>
<keyword evidence="3" id="KW-1003">Cell membrane</keyword>
<protein>
    <recommendedName>
        <fullName evidence="2">cyclic-guanylate-specific phosphodiesterase</fullName>
        <ecNumber evidence="2">3.1.4.52</ecNumber>
    </recommendedName>
</protein>
<proteinExistence type="predicted"/>
<dbReference type="EMBL" id="LVHF01000012">
    <property type="protein sequence ID" value="OAN17718.1"/>
    <property type="molecule type" value="Genomic_DNA"/>
</dbReference>
<evidence type="ECO:0000256" key="7">
    <source>
        <dbReference type="ARBA" id="ARBA00022989"/>
    </source>
</evidence>
<accession>A0A178KK30</accession>
<dbReference type="Proteomes" id="UP000078503">
    <property type="component" value="Unassembled WGS sequence"/>
</dbReference>
<evidence type="ECO:0000256" key="2">
    <source>
        <dbReference type="ARBA" id="ARBA00012282"/>
    </source>
</evidence>
<keyword evidence="4" id="KW-0973">c-di-GMP</keyword>
<evidence type="ECO:0000256" key="8">
    <source>
        <dbReference type="ARBA" id="ARBA00023136"/>
    </source>
</evidence>
<organism evidence="12 13">
    <name type="scientific">Photobacterium jeanii</name>
    <dbReference type="NCBI Taxonomy" id="858640"/>
    <lineage>
        <taxon>Bacteria</taxon>
        <taxon>Pseudomonadati</taxon>
        <taxon>Pseudomonadota</taxon>
        <taxon>Gammaproteobacteria</taxon>
        <taxon>Vibrionales</taxon>
        <taxon>Vibrionaceae</taxon>
        <taxon>Photobacterium</taxon>
    </lineage>
</organism>
<dbReference type="CDD" id="cd01948">
    <property type="entry name" value="EAL"/>
    <property type="match status" value="1"/>
</dbReference>
<dbReference type="InterPro" id="IPR024744">
    <property type="entry name" value="CSS-motif_dom"/>
</dbReference>
<keyword evidence="7 10" id="KW-1133">Transmembrane helix</keyword>
<feature type="domain" description="EAL" evidence="11">
    <location>
        <begin position="237"/>
        <end position="492"/>
    </location>
</feature>
<dbReference type="InterPro" id="IPR035919">
    <property type="entry name" value="EAL_sf"/>
</dbReference>
<name>A0A178KK30_9GAMM</name>
<dbReference type="PROSITE" id="PS50883">
    <property type="entry name" value="EAL"/>
    <property type="match status" value="1"/>
</dbReference>
<evidence type="ECO:0000256" key="5">
    <source>
        <dbReference type="ARBA" id="ARBA00022692"/>
    </source>
</evidence>
<comment type="caution">
    <text evidence="12">The sequence shown here is derived from an EMBL/GenBank/DDBJ whole genome shotgun (WGS) entry which is preliminary data.</text>
</comment>